<dbReference type="EMBL" id="LBHB01000002">
    <property type="protein sequence ID" value="KLE34157.1"/>
    <property type="molecule type" value="Genomic_DNA"/>
</dbReference>
<keyword evidence="3" id="KW-1185">Reference proteome</keyword>
<dbReference type="OrthoDB" id="7407088at2"/>
<evidence type="ECO:0000256" key="1">
    <source>
        <dbReference type="SAM" id="SignalP"/>
    </source>
</evidence>
<organism evidence="2 3">
    <name type="scientific">Aurantiacibacter luteus</name>
    <dbReference type="NCBI Taxonomy" id="1581420"/>
    <lineage>
        <taxon>Bacteria</taxon>
        <taxon>Pseudomonadati</taxon>
        <taxon>Pseudomonadota</taxon>
        <taxon>Alphaproteobacteria</taxon>
        <taxon>Sphingomonadales</taxon>
        <taxon>Erythrobacteraceae</taxon>
        <taxon>Aurantiacibacter</taxon>
    </lineage>
</organism>
<keyword evidence="1" id="KW-0732">Signal</keyword>
<dbReference type="AlphaFoldDB" id="A0A0G9MTU8"/>
<evidence type="ECO:0000313" key="3">
    <source>
        <dbReference type="Proteomes" id="UP000053464"/>
    </source>
</evidence>
<dbReference type="Proteomes" id="UP000053464">
    <property type="component" value="Unassembled WGS sequence"/>
</dbReference>
<reference evidence="2 3" key="1">
    <citation type="submission" date="2015-04" db="EMBL/GenBank/DDBJ databases">
        <title>The draft genome sequence of Erythrobacter luteus KA37.</title>
        <authorList>
            <person name="Zhuang L."/>
            <person name="Liu Y."/>
            <person name="Shao Z."/>
        </authorList>
    </citation>
    <scope>NUCLEOTIDE SEQUENCE [LARGE SCALE GENOMIC DNA]</scope>
    <source>
        <strain evidence="2 3">KA37</strain>
    </source>
</reference>
<dbReference type="PATRIC" id="fig|1581420.6.peg.1583"/>
<dbReference type="RefSeq" id="WP_047003803.1">
    <property type="nucleotide sequence ID" value="NZ_LBHB01000002.1"/>
</dbReference>
<feature type="chain" id="PRO_5002580295" description="DUF4402 domain-containing protein" evidence="1">
    <location>
        <begin position="20"/>
        <end position="183"/>
    </location>
</feature>
<proteinExistence type="predicted"/>
<dbReference type="Pfam" id="PF14352">
    <property type="entry name" value="DUF4402"/>
    <property type="match status" value="1"/>
</dbReference>
<dbReference type="STRING" id="1581420.AAW00_07730"/>
<protein>
    <recommendedName>
        <fullName evidence="4">DUF4402 domain-containing protein</fullName>
    </recommendedName>
</protein>
<evidence type="ECO:0008006" key="4">
    <source>
        <dbReference type="Google" id="ProtNLM"/>
    </source>
</evidence>
<comment type="caution">
    <text evidence="2">The sequence shown here is derived from an EMBL/GenBank/DDBJ whole genome shotgun (WGS) entry which is preliminary data.</text>
</comment>
<name>A0A0G9MTU8_9SPHN</name>
<feature type="signal peptide" evidence="1">
    <location>
        <begin position="1"/>
        <end position="19"/>
    </location>
</feature>
<accession>A0A0G9MTU8</accession>
<gene>
    <name evidence="2" type="ORF">AAW00_07730</name>
</gene>
<dbReference type="InterPro" id="IPR025514">
    <property type="entry name" value="DUF4402"/>
</dbReference>
<evidence type="ECO:0000313" key="2">
    <source>
        <dbReference type="EMBL" id="KLE34157.1"/>
    </source>
</evidence>
<sequence length="183" mass="18728">MRAAALLLLALLLPANVHAQEAAASARGGATAAVVDPLRIEYLRDLAFGSLTVGTAGEGAVTVSPAPAGAAPRYTGSAAPLCSGGTGADCAPYAAQIAVRGEPGRSYRVDLPASVMASGRATGRQLAVEDLVVRSRERPLADRRGRLDPQGRDTLEIGGTLRVPAATPADHFRAELAVFVAYD</sequence>